<dbReference type="Proteomes" id="UP000274772">
    <property type="component" value="Chromosome"/>
</dbReference>
<evidence type="ECO:0000256" key="2">
    <source>
        <dbReference type="ARBA" id="ARBA00012438"/>
    </source>
</evidence>
<evidence type="ECO:0000259" key="8">
    <source>
        <dbReference type="Pfam" id="PF07730"/>
    </source>
</evidence>
<keyword evidence="6" id="KW-0812">Transmembrane</keyword>
<dbReference type="PANTHER" id="PTHR24421:SF63">
    <property type="entry name" value="SENSOR HISTIDINE KINASE DESK"/>
    <property type="match status" value="1"/>
</dbReference>
<dbReference type="Gene3D" id="1.20.5.1930">
    <property type="match status" value="1"/>
</dbReference>
<dbReference type="InterPro" id="IPR050482">
    <property type="entry name" value="Sensor_HK_TwoCompSys"/>
</dbReference>
<dbReference type="EMBL" id="AP018586">
    <property type="protein sequence ID" value="BBD92629.1"/>
    <property type="molecule type" value="Genomic_DNA"/>
</dbReference>
<evidence type="ECO:0000313" key="9">
    <source>
        <dbReference type="EMBL" id="BBD92629.1"/>
    </source>
</evidence>
<keyword evidence="3" id="KW-0808">Transferase</keyword>
<feature type="domain" description="Signal transduction histidine kinase subgroup 3 dimerisation and phosphoacceptor" evidence="8">
    <location>
        <begin position="178"/>
        <end position="241"/>
    </location>
</feature>
<dbReference type="SUPFAM" id="SSF55874">
    <property type="entry name" value="ATPase domain of HSP90 chaperone/DNA topoisomerase II/histidine kinase"/>
    <property type="match status" value="1"/>
</dbReference>
<name>A0ABN5W493_9STAP</name>
<keyword evidence="4 9" id="KW-0418">Kinase</keyword>
<evidence type="ECO:0000256" key="4">
    <source>
        <dbReference type="ARBA" id="ARBA00022777"/>
    </source>
</evidence>
<feature type="domain" description="Histidine kinase/HSP90-like ATPase" evidence="7">
    <location>
        <begin position="279"/>
        <end position="362"/>
    </location>
</feature>
<dbReference type="EC" id="2.7.13.3" evidence="2"/>
<sequence length="366" mass="42273">MNVKRSFGVKMGEISSLVYLIFPIFGLFDSEHIFNKSIYFIALSIFTVSYLMLVLLHTKLNKNHLYILLLIHYVCIMYFVYAYEPLLSMFFFYSAFALPFIFDVGLKSKEFISYIITMIICVLFIYIMHHDQVYMMIIYYVVILMIMFGNFQVRKDRKVRKELEEKNRYINVLIAEQERNRIGQDLHDTLGHVFASLTLKSELAAKLIDTDKESAKKEMMAINQLSRETLNKVRSIVDDLKVQSFEEEVSSVETILRDANLKFIFKNKGVAKSLNPAKQSILSMILKEAINNVIKHAHATEVIGQLVEEHQQIKLIVQDNGVGIKDKEACHLRSIKERAEYLNGKVAVKSENGTTVVVTIPRGELM</sequence>
<evidence type="ECO:0000256" key="1">
    <source>
        <dbReference type="ARBA" id="ARBA00000085"/>
    </source>
</evidence>
<dbReference type="InterPro" id="IPR011712">
    <property type="entry name" value="Sig_transdc_His_kin_sub3_dim/P"/>
</dbReference>
<evidence type="ECO:0000256" key="6">
    <source>
        <dbReference type="SAM" id="Phobius"/>
    </source>
</evidence>
<dbReference type="GeneID" id="58051326"/>
<evidence type="ECO:0000313" key="10">
    <source>
        <dbReference type="Proteomes" id="UP000274772"/>
    </source>
</evidence>
<dbReference type="GO" id="GO:0016301">
    <property type="term" value="F:kinase activity"/>
    <property type="evidence" value="ECO:0007669"/>
    <property type="project" value="UniProtKB-KW"/>
</dbReference>
<gene>
    <name evidence="9" type="ORF">JMUB590_1571</name>
</gene>
<feature type="transmembrane region" description="Helical" evidence="6">
    <location>
        <begin position="87"/>
        <end position="104"/>
    </location>
</feature>
<keyword evidence="6" id="KW-1133">Transmembrane helix</keyword>
<comment type="catalytic activity">
    <reaction evidence="1">
        <text>ATP + protein L-histidine = ADP + protein N-phospho-L-histidine.</text>
        <dbReference type="EC" id="2.7.13.3"/>
    </reaction>
</comment>
<dbReference type="Pfam" id="PF02518">
    <property type="entry name" value="HATPase_c"/>
    <property type="match status" value="1"/>
</dbReference>
<accession>A0ABN5W493</accession>
<feature type="transmembrane region" description="Helical" evidence="6">
    <location>
        <begin position="63"/>
        <end position="81"/>
    </location>
</feature>
<feature type="transmembrane region" description="Helical" evidence="6">
    <location>
        <begin position="111"/>
        <end position="127"/>
    </location>
</feature>
<dbReference type="PANTHER" id="PTHR24421">
    <property type="entry name" value="NITRATE/NITRITE SENSOR PROTEIN NARX-RELATED"/>
    <property type="match status" value="1"/>
</dbReference>
<keyword evidence="10" id="KW-1185">Reference proteome</keyword>
<keyword evidence="5" id="KW-0902">Two-component regulatory system</keyword>
<dbReference type="CDD" id="cd16917">
    <property type="entry name" value="HATPase_UhpB-NarQ-NarX-like"/>
    <property type="match status" value="1"/>
</dbReference>
<feature type="transmembrane region" description="Helical" evidence="6">
    <location>
        <begin position="7"/>
        <end position="25"/>
    </location>
</feature>
<evidence type="ECO:0000256" key="3">
    <source>
        <dbReference type="ARBA" id="ARBA00022679"/>
    </source>
</evidence>
<dbReference type="Gene3D" id="3.30.565.10">
    <property type="entry name" value="Histidine kinase-like ATPase, C-terminal domain"/>
    <property type="match status" value="1"/>
</dbReference>
<keyword evidence="6" id="KW-0472">Membrane</keyword>
<feature type="transmembrane region" description="Helical" evidence="6">
    <location>
        <begin position="37"/>
        <end position="56"/>
    </location>
</feature>
<dbReference type="InterPro" id="IPR036890">
    <property type="entry name" value="HATPase_C_sf"/>
</dbReference>
<dbReference type="Pfam" id="PF07730">
    <property type="entry name" value="HisKA_3"/>
    <property type="match status" value="1"/>
</dbReference>
<evidence type="ECO:0000259" key="7">
    <source>
        <dbReference type="Pfam" id="PF02518"/>
    </source>
</evidence>
<evidence type="ECO:0000256" key="5">
    <source>
        <dbReference type="ARBA" id="ARBA00023012"/>
    </source>
</evidence>
<reference evidence="9 10" key="1">
    <citation type="submission" date="2018-05" db="EMBL/GenBank/DDBJ databases">
        <title>Complete genome sequencing of three human clinical isolates of Staphylococcus caprae reveals virulence factors similar to those of S. epidermidis and S. capitis.</title>
        <authorList>
            <person name="Watanabe S."/>
            <person name="Cui L."/>
        </authorList>
    </citation>
    <scope>NUCLEOTIDE SEQUENCE [LARGE SCALE GENOMIC DNA]</scope>
    <source>
        <strain evidence="9 10">JMUB590</strain>
    </source>
</reference>
<protein>
    <recommendedName>
        <fullName evidence="2">histidine kinase</fullName>
        <ecNumber evidence="2">2.7.13.3</ecNumber>
    </recommendedName>
</protein>
<feature type="transmembrane region" description="Helical" evidence="6">
    <location>
        <begin position="133"/>
        <end position="151"/>
    </location>
</feature>
<organism evidence="9 10">
    <name type="scientific">Staphylococcus caprae</name>
    <dbReference type="NCBI Taxonomy" id="29380"/>
    <lineage>
        <taxon>Bacteria</taxon>
        <taxon>Bacillati</taxon>
        <taxon>Bacillota</taxon>
        <taxon>Bacilli</taxon>
        <taxon>Bacillales</taxon>
        <taxon>Staphylococcaceae</taxon>
        <taxon>Staphylococcus</taxon>
    </lineage>
</organism>
<dbReference type="InterPro" id="IPR003594">
    <property type="entry name" value="HATPase_dom"/>
</dbReference>
<dbReference type="RefSeq" id="WP_002442680.1">
    <property type="nucleotide sequence ID" value="NZ_AP018585.1"/>
</dbReference>
<proteinExistence type="predicted"/>